<dbReference type="SUPFAM" id="SSF52540">
    <property type="entry name" value="P-loop containing nucleoside triphosphate hydrolases"/>
    <property type="match status" value="1"/>
</dbReference>
<evidence type="ECO:0000256" key="1">
    <source>
        <dbReference type="ARBA" id="ARBA00022741"/>
    </source>
</evidence>
<dbReference type="InterPro" id="IPR053930">
    <property type="entry name" value="RapZ-like_N"/>
</dbReference>
<comment type="caution">
    <text evidence="7">The sequence shown here is derived from an EMBL/GenBank/DDBJ whole genome shotgun (WGS) entry which is preliminary data.</text>
</comment>
<dbReference type="GO" id="GO:0005524">
    <property type="term" value="F:ATP binding"/>
    <property type="evidence" value="ECO:0007669"/>
    <property type="project" value="UniProtKB-UniRule"/>
</dbReference>
<dbReference type="Pfam" id="PF22740">
    <property type="entry name" value="PapZ_C"/>
    <property type="match status" value="1"/>
</dbReference>
<dbReference type="Pfam" id="PF03668">
    <property type="entry name" value="RapZ-like_N"/>
    <property type="match status" value="1"/>
</dbReference>
<dbReference type="EMBL" id="JPME01000034">
    <property type="protein sequence ID" value="KEZ87436.1"/>
    <property type="molecule type" value="Genomic_DNA"/>
</dbReference>
<dbReference type="InterPro" id="IPR027417">
    <property type="entry name" value="P-loop_NTPase"/>
</dbReference>
<dbReference type="Proteomes" id="UP000028525">
    <property type="component" value="Unassembled WGS sequence"/>
</dbReference>
<dbReference type="PIRSF" id="PIRSF005052">
    <property type="entry name" value="P-loopkin"/>
    <property type="match status" value="1"/>
</dbReference>
<evidence type="ECO:0000256" key="2">
    <source>
        <dbReference type="ARBA" id="ARBA00022840"/>
    </source>
</evidence>
<evidence type="ECO:0000256" key="4">
    <source>
        <dbReference type="HAMAP-Rule" id="MF_00636"/>
    </source>
</evidence>
<dbReference type="HAMAP" id="MF_00636">
    <property type="entry name" value="RapZ_like"/>
    <property type="match status" value="1"/>
</dbReference>
<protein>
    <submittedName>
        <fullName evidence="7">GlmZ(SRNA)-inactivating NTPase</fullName>
    </submittedName>
</protein>
<evidence type="ECO:0000313" key="8">
    <source>
        <dbReference type="Proteomes" id="UP000028525"/>
    </source>
</evidence>
<name>A0A084JEQ2_9FIRM</name>
<evidence type="ECO:0000256" key="3">
    <source>
        <dbReference type="ARBA" id="ARBA00023134"/>
    </source>
</evidence>
<dbReference type="AlphaFoldDB" id="A0A084JEQ2"/>
<dbReference type="NCBIfam" id="NF003828">
    <property type="entry name" value="PRK05416.1"/>
    <property type="match status" value="1"/>
</dbReference>
<proteinExistence type="inferred from homology"/>
<keyword evidence="8" id="KW-1185">Reference proteome</keyword>
<organism evidence="7 8">
    <name type="scientific">Lacrimispora celerecrescens</name>
    <dbReference type="NCBI Taxonomy" id="29354"/>
    <lineage>
        <taxon>Bacteria</taxon>
        <taxon>Bacillati</taxon>
        <taxon>Bacillota</taxon>
        <taxon>Clostridia</taxon>
        <taxon>Lachnospirales</taxon>
        <taxon>Lachnospiraceae</taxon>
        <taxon>Lacrimispora</taxon>
    </lineage>
</organism>
<feature type="binding site" evidence="4">
    <location>
        <begin position="8"/>
        <end position="15"/>
    </location>
    <ligand>
        <name>ATP</name>
        <dbReference type="ChEBI" id="CHEBI:30616"/>
    </ligand>
</feature>
<gene>
    <name evidence="7" type="ORF">IO98_21110</name>
</gene>
<keyword evidence="1 4" id="KW-0547">Nucleotide-binding</keyword>
<evidence type="ECO:0000313" key="7">
    <source>
        <dbReference type="EMBL" id="KEZ87436.1"/>
    </source>
</evidence>
<dbReference type="InterPro" id="IPR053931">
    <property type="entry name" value="RapZ_C"/>
</dbReference>
<accession>A0A084JEQ2</accession>
<dbReference type="RefSeq" id="WP_038284247.1">
    <property type="nucleotide sequence ID" value="NZ_JPME01000034.1"/>
</dbReference>
<dbReference type="STRING" id="29354.IO98_21110"/>
<dbReference type="InterPro" id="IPR005337">
    <property type="entry name" value="RapZ-like"/>
</dbReference>
<dbReference type="GO" id="GO:0005525">
    <property type="term" value="F:GTP binding"/>
    <property type="evidence" value="ECO:0007669"/>
    <property type="project" value="UniProtKB-UniRule"/>
</dbReference>
<dbReference type="Gene3D" id="3.40.50.300">
    <property type="entry name" value="P-loop containing nucleotide triphosphate hydrolases"/>
    <property type="match status" value="1"/>
</dbReference>
<dbReference type="OrthoDB" id="9784461at2"/>
<dbReference type="PANTHER" id="PTHR30448">
    <property type="entry name" value="RNASE ADAPTER PROTEIN RAPZ"/>
    <property type="match status" value="1"/>
</dbReference>
<keyword evidence="2 4" id="KW-0067">ATP-binding</keyword>
<evidence type="ECO:0000259" key="6">
    <source>
        <dbReference type="Pfam" id="PF22740"/>
    </source>
</evidence>
<feature type="domain" description="RapZ-like N-terminal" evidence="5">
    <location>
        <begin position="1"/>
        <end position="155"/>
    </location>
</feature>
<feature type="binding site" evidence="4">
    <location>
        <begin position="59"/>
        <end position="62"/>
    </location>
    <ligand>
        <name>GTP</name>
        <dbReference type="ChEBI" id="CHEBI:37565"/>
    </ligand>
</feature>
<keyword evidence="3 4" id="KW-0342">GTP-binding</keyword>
<sequence>MRLIIVTGMSGAGKTQALKMLEDMGFYCVDNLPIPLIETFAELTMSNQGGIRNAALGIDIRSGEDLSVLNRIFDDWSRKRVPFEILFLDAGDETLIKRYKETRRAHPLAAGGRIDSGIEKERVKLGFLKEEADYIIDTSRLLTKELRQELEKIFINRESYRNLYITILSFGFKYGIPSDADLVFDVRFLPNPYYAEELRPKTGEEKEVRDYVMQHGTAALFLDKLNDMLEFLIPNYVLEGKNQLVIAIGCTGGKHRSVTIARSVYDRFKSREEFGIKIEHRDIDKDNIRKRMV</sequence>
<dbReference type="PANTHER" id="PTHR30448:SF0">
    <property type="entry name" value="RNASE ADAPTER PROTEIN RAPZ"/>
    <property type="match status" value="1"/>
</dbReference>
<evidence type="ECO:0000259" key="5">
    <source>
        <dbReference type="Pfam" id="PF03668"/>
    </source>
</evidence>
<reference evidence="7 8" key="1">
    <citation type="submission" date="2014-07" db="EMBL/GenBank/DDBJ databases">
        <title>Draft genome of Clostridium celerecrescens 152B isolated from sediments associated with methane hydrate from Krishna Godavari basin.</title>
        <authorList>
            <person name="Honkalas V.S."/>
            <person name="Dabir A.P."/>
            <person name="Arora P."/>
            <person name="Dhakephalkar P.K."/>
        </authorList>
    </citation>
    <scope>NUCLEOTIDE SEQUENCE [LARGE SCALE GENOMIC DNA]</scope>
    <source>
        <strain evidence="7 8">152B</strain>
    </source>
</reference>
<feature type="domain" description="RapZ C-terminal" evidence="6">
    <location>
        <begin position="164"/>
        <end position="284"/>
    </location>
</feature>